<comment type="caution">
    <text evidence="2">The sequence shown here is derived from an EMBL/GenBank/DDBJ whole genome shotgun (WGS) entry which is preliminary data.</text>
</comment>
<reference evidence="2" key="1">
    <citation type="submission" date="2019-07" db="EMBL/GenBank/DDBJ databases">
        <authorList>
            <person name="Dittberner H."/>
        </authorList>
    </citation>
    <scope>NUCLEOTIDE SEQUENCE [LARGE SCALE GENOMIC DNA]</scope>
</reference>
<accession>A0A565BAY8</accession>
<sequence>MVYHLRLLFVHSLLTLPLLRVLYRDLLSVRERRSTALFSINHLTSLESSVVAHQGRIHNPVGSDSATDYPLFSGTRSRRFDYGSRNLRHSRPISGFHSDSDPRLERHQISWRVGWLSKAGFRLLFSPIAFRRRVHPPPVTGYGRRYCHRQVEGLAPVDPRQATI</sequence>
<gene>
    <name evidence="2" type="ORF">ANE_LOCUS9252</name>
</gene>
<protein>
    <recommendedName>
        <fullName evidence="4">Secreted protein</fullName>
    </recommendedName>
</protein>
<evidence type="ECO:0000256" key="1">
    <source>
        <dbReference type="SAM" id="SignalP"/>
    </source>
</evidence>
<evidence type="ECO:0000313" key="3">
    <source>
        <dbReference type="Proteomes" id="UP000489600"/>
    </source>
</evidence>
<evidence type="ECO:0000313" key="2">
    <source>
        <dbReference type="EMBL" id="VVA98807.1"/>
    </source>
</evidence>
<dbReference type="AlphaFoldDB" id="A0A565BAY8"/>
<keyword evidence="3" id="KW-1185">Reference proteome</keyword>
<evidence type="ECO:0008006" key="4">
    <source>
        <dbReference type="Google" id="ProtNLM"/>
    </source>
</evidence>
<name>A0A565BAY8_9BRAS</name>
<dbReference type="EMBL" id="CABITT030000003">
    <property type="protein sequence ID" value="VVA98807.1"/>
    <property type="molecule type" value="Genomic_DNA"/>
</dbReference>
<feature type="chain" id="PRO_5022241756" description="Secreted protein" evidence="1">
    <location>
        <begin position="29"/>
        <end position="164"/>
    </location>
</feature>
<dbReference type="Proteomes" id="UP000489600">
    <property type="component" value="Unassembled WGS sequence"/>
</dbReference>
<feature type="signal peptide" evidence="1">
    <location>
        <begin position="1"/>
        <end position="28"/>
    </location>
</feature>
<organism evidence="2 3">
    <name type="scientific">Arabis nemorensis</name>
    <dbReference type="NCBI Taxonomy" id="586526"/>
    <lineage>
        <taxon>Eukaryota</taxon>
        <taxon>Viridiplantae</taxon>
        <taxon>Streptophyta</taxon>
        <taxon>Embryophyta</taxon>
        <taxon>Tracheophyta</taxon>
        <taxon>Spermatophyta</taxon>
        <taxon>Magnoliopsida</taxon>
        <taxon>eudicotyledons</taxon>
        <taxon>Gunneridae</taxon>
        <taxon>Pentapetalae</taxon>
        <taxon>rosids</taxon>
        <taxon>malvids</taxon>
        <taxon>Brassicales</taxon>
        <taxon>Brassicaceae</taxon>
        <taxon>Arabideae</taxon>
        <taxon>Arabis</taxon>
    </lineage>
</organism>
<keyword evidence="1" id="KW-0732">Signal</keyword>
<proteinExistence type="predicted"/>